<dbReference type="SUPFAM" id="SSF53756">
    <property type="entry name" value="UDP-Glycosyltransferase/glycogen phosphorylase"/>
    <property type="match status" value="1"/>
</dbReference>
<evidence type="ECO:0000256" key="1">
    <source>
        <dbReference type="ARBA" id="ARBA00022676"/>
    </source>
</evidence>
<sequence>MASASLSESKEGADAVLVVGPSWVGDMVMASALFQTLRAQRPNVAIDVLAPAWSLPLLERMPEVRHGIEMPVGHGRLALGTRWRLARSLRGRYGQAIVLPGSLKSALIPAWAGIARRTGYRGEHRWGLINDMRRLDPAAMPLMVQRYAALGLETGASQGTAPAPRPRLGVDPANQQRLLTRLKLSPNRPVVALLPGAEFGPSKQWPAEHYAALARALRAADVEVWVLGSAKDAAVGTEITNQAPGTVNLCGQTTLVDAVDLIALAQACVSNDSGLMHVAAALDAPLWALFGSTSPEHTPPLSDQARVIRLGLTCSPCFKRVCPLGHNRCLADLAPQPIASAILERLAGRLPA</sequence>
<keyword evidence="1" id="KW-0328">Glycosyltransferase</keyword>
<dbReference type="InterPro" id="IPR002201">
    <property type="entry name" value="Glyco_trans_9"/>
</dbReference>
<evidence type="ECO:0000256" key="3">
    <source>
        <dbReference type="ARBA" id="ARBA00043995"/>
    </source>
</evidence>
<comment type="caution">
    <text evidence="6">The sequence shown here is derived from an EMBL/GenBank/DDBJ whole genome shotgun (WGS) entry which is preliminary data.</text>
</comment>
<dbReference type="NCBIfam" id="TIGR02195">
    <property type="entry name" value="heptsyl_trn_II"/>
    <property type="match status" value="1"/>
</dbReference>
<dbReference type="GO" id="GO:0005829">
    <property type="term" value="C:cytosol"/>
    <property type="evidence" value="ECO:0007669"/>
    <property type="project" value="TreeGrafter"/>
</dbReference>
<dbReference type="Gene3D" id="3.40.50.2000">
    <property type="entry name" value="Glycogen Phosphorylase B"/>
    <property type="match status" value="2"/>
</dbReference>
<dbReference type="RefSeq" id="WP_124219569.1">
    <property type="nucleotide sequence ID" value="NZ_RKQL01000001.1"/>
</dbReference>
<dbReference type="Proteomes" id="UP000272193">
    <property type="component" value="Unassembled WGS sequence"/>
</dbReference>
<keyword evidence="7" id="KW-1185">Reference proteome</keyword>
<name>A0A3N4UY66_9BURK</name>
<dbReference type="InterPro" id="IPR011910">
    <property type="entry name" value="RfaF"/>
</dbReference>
<gene>
    <name evidence="6" type="ORF">EDC62_0252</name>
</gene>
<evidence type="ECO:0000256" key="5">
    <source>
        <dbReference type="ARBA" id="ARBA00047503"/>
    </source>
</evidence>
<proteinExistence type="inferred from homology"/>
<accession>A0A3N4UY66</accession>
<dbReference type="GO" id="GO:0009244">
    <property type="term" value="P:lipopolysaccharide core region biosynthetic process"/>
    <property type="evidence" value="ECO:0007669"/>
    <property type="project" value="TreeGrafter"/>
</dbReference>
<dbReference type="Pfam" id="PF01075">
    <property type="entry name" value="Glyco_transf_9"/>
    <property type="match status" value="1"/>
</dbReference>
<dbReference type="OrthoDB" id="9797795at2"/>
<dbReference type="InterPro" id="IPR051199">
    <property type="entry name" value="LPS_LOS_Heptosyltrfase"/>
</dbReference>
<evidence type="ECO:0000256" key="4">
    <source>
        <dbReference type="ARBA" id="ARBA00044042"/>
    </source>
</evidence>
<reference evidence="6 7" key="1">
    <citation type="submission" date="2018-11" db="EMBL/GenBank/DDBJ databases">
        <title>Genomic Encyclopedia of Type Strains, Phase IV (KMG-IV): sequencing the most valuable type-strain genomes for metagenomic binning, comparative biology and taxonomic classification.</title>
        <authorList>
            <person name="Goeker M."/>
        </authorList>
    </citation>
    <scope>NUCLEOTIDE SEQUENCE [LARGE SCALE GENOMIC DNA]</scope>
    <source>
        <strain evidence="6 7">DSM 101684</strain>
    </source>
</reference>
<dbReference type="CDD" id="cd03789">
    <property type="entry name" value="GT9_LPS_heptosyltransferase"/>
    <property type="match status" value="1"/>
</dbReference>
<dbReference type="FunFam" id="3.40.50.2000:FF:000023">
    <property type="entry name" value="ADP-heptose--LPS heptosyltransferase II"/>
    <property type="match status" value="1"/>
</dbReference>
<dbReference type="EC" id="2.4.99.24" evidence="4"/>
<dbReference type="PANTHER" id="PTHR30160:SF7">
    <property type="entry name" value="ADP-HEPTOSE--LPS HEPTOSYLTRANSFERASE 2"/>
    <property type="match status" value="1"/>
</dbReference>
<comment type="catalytic activity">
    <reaction evidence="5">
        <text>an L-alpha-D-Hep-(1-&gt;5)-[alpha-Kdo-(2-&gt;4)]-alpha-Kdo-(2-&gt;6)-lipid A + ADP-L-glycero-beta-D-manno-heptose = an L-alpha-D-Hep-(1-&gt;3)-L-alpha-D-Hep-(1-&gt;5)-[alpha-Kdo-(2-&gt;4)]-alpha-Kdo-(2-&gt;6)-lipid A + ADP + H(+)</text>
        <dbReference type="Rhea" id="RHEA:74071"/>
        <dbReference type="ChEBI" id="CHEBI:15378"/>
        <dbReference type="ChEBI" id="CHEBI:61506"/>
        <dbReference type="ChEBI" id="CHEBI:193068"/>
        <dbReference type="ChEBI" id="CHEBI:193069"/>
        <dbReference type="ChEBI" id="CHEBI:456216"/>
        <dbReference type="EC" id="2.4.99.24"/>
    </reaction>
</comment>
<keyword evidence="2 6" id="KW-0808">Transferase</keyword>
<organism evidence="6 7">
    <name type="scientific">Tibeticola sediminis</name>
    <dbReference type="NCBI Taxonomy" id="1917811"/>
    <lineage>
        <taxon>Bacteria</taxon>
        <taxon>Pseudomonadati</taxon>
        <taxon>Pseudomonadota</taxon>
        <taxon>Betaproteobacteria</taxon>
        <taxon>Burkholderiales</taxon>
        <taxon>Comamonadaceae</taxon>
        <taxon>Tibeticola</taxon>
    </lineage>
</organism>
<protein>
    <recommendedName>
        <fullName evidence="4">lipopolysaccharide heptosyltransferase II</fullName>
        <ecNumber evidence="4">2.4.99.24</ecNumber>
    </recommendedName>
</protein>
<comment type="similarity">
    <text evidence="3">Belongs to the glycosyltransferase 9 family.</text>
</comment>
<evidence type="ECO:0000313" key="7">
    <source>
        <dbReference type="Proteomes" id="UP000272193"/>
    </source>
</evidence>
<dbReference type="GO" id="GO:0008713">
    <property type="term" value="F:ADP-heptose-lipopolysaccharide heptosyltransferase activity"/>
    <property type="evidence" value="ECO:0007669"/>
    <property type="project" value="UniProtKB-EC"/>
</dbReference>
<dbReference type="PANTHER" id="PTHR30160">
    <property type="entry name" value="TETRAACYLDISACCHARIDE 4'-KINASE-RELATED"/>
    <property type="match status" value="1"/>
</dbReference>
<dbReference type="EMBL" id="RKQL01000001">
    <property type="protein sequence ID" value="RPE72561.1"/>
    <property type="molecule type" value="Genomic_DNA"/>
</dbReference>
<evidence type="ECO:0000256" key="2">
    <source>
        <dbReference type="ARBA" id="ARBA00022679"/>
    </source>
</evidence>
<dbReference type="AlphaFoldDB" id="A0A3N4UY66"/>
<evidence type="ECO:0000313" key="6">
    <source>
        <dbReference type="EMBL" id="RPE72561.1"/>
    </source>
</evidence>